<dbReference type="InterPro" id="IPR046796">
    <property type="entry name" value="Transposase_32_dom"/>
</dbReference>
<evidence type="ECO:0000259" key="2">
    <source>
        <dbReference type="Pfam" id="PF20167"/>
    </source>
</evidence>
<evidence type="ECO:0000256" key="1">
    <source>
        <dbReference type="SAM" id="MobiDB-lite"/>
    </source>
</evidence>
<name>A0AA88AAQ9_FICCA</name>
<proteinExistence type="predicted"/>
<dbReference type="Pfam" id="PF20167">
    <property type="entry name" value="Transposase_32"/>
    <property type="match status" value="1"/>
</dbReference>
<reference evidence="3" key="1">
    <citation type="submission" date="2023-07" db="EMBL/GenBank/DDBJ databases">
        <title>draft genome sequence of fig (Ficus carica).</title>
        <authorList>
            <person name="Takahashi T."/>
            <person name="Nishimura K."/>
        </authorList>
    </citation>
    <scope>NUCLEOTIDE SEQUENCE</scope>
</reference>
<accession>A0AA88AAQ9</accession>
<dbReference type="AlphaFoldDB" id="A0AA88AAQ9"/>
<evidence type="ECO:0000313" key="3">
    <source>
        <dbReference type="EMBL" id="GMN40396.1"/>
    </source>
</evidence>
<dbReference type="Proteomes" id="UP001187192">
    <property type="component" value="Unassembled WGS sequence"/>
</dbReference>
<keyword evidence="4" id="KW-1185">Reference proteome</keyword>
<sequence length="395" mass="44942">MPVKKRAMRGKGKAAAIDVGFPMVAKFESELARKRFNDSFAERNMWPERGFAYMSSNTLGYPEYIYSVIFKNNWKNFCQHPSVAIVPLVREFYANFDVGNPNSVYVRGKRVDISGAAINNVYRLNDVEDEYIEFSKHVHGNQLSEIVKEICVPGTEWIKSARGSRSLSRCNLKPGSLIWNHFLKSRLMPSTHDNTVNKDRVILLFAIVVAQGVEISSEEEKLKAPQPITMTVITRLLHDKPAIATAENPSPVPEACPPEHSNRASFDAGSRFLQLEQRISQMEVMQYESLQMMRDFWKYERDKDLALQKHFRSNSKRFQSFPKFPQHLCDSSAEDSEPERDVTPEAVASSHSMDEALDVPTTAPTAVRDKGKNAMAKPVETKSILRSAANWKWKH</sequence>
<feature type="domain" description="Putative plant transposon protein" evidence="2">
    <location>
        <begin position="71"/>
        <end position="209"/>
    </location>
</feature>
<protein>
    <recommendedName>
        <fullName evidence="2">Putative plant transposon protein domain-containing protein</fullName>
    </recommendedName>
</protein>
<dbReference type="EMBL" id="BTGU01000011">
    <property type="protein sequence ID" value="GMN40396.1"/>
    <property type="molecule type" value="Genomic_DNA"/>
</dbReference>
<gene>
    <name evidence="3" type="ORF">TIFTF001_009619</name>
</gene>
<comment type="caution">
    <text evidence="3">The sequence shown here is derived from an EMBL/GenBank/DDBJ whole genome shotgun (WGS) entry which is preliminary data.</text>
</comment>
<evidence type="ECO:0000313" key="4">
    <source>
        <dbReference type="Proteomes" id="UP001187192"/>
    </source>
</evidence>
<organism evidence="3 4">
    <name type="scientific">Ficus carica</name>
    <name type="common">Common fig</name>
    <dbReference type="NCBI Taxonomy" id="3494"/>
    <lineage>
        <taxon>Eukaryota</taxon>
        <taxon>Viridiplantae</taxon>
        <taxon>Streptophyta</taxon>
        <taxon>Embryophyta</taxon>
        <taxon>Tracheophyta</taxon>
        <taxon>Spermatophyta</taxon>
        <taxon>Magnoliopsida</taxon>
        <taxon>eudicotyledons</taxon>
        <taxon>Gunneridae</taxon>
        <taxon>Pentapetalae</taxon>
        <taxon>rosids</taxon>
        <taxon>fabids</taxon>
        <taxon>Rosales</taxon>
        <taxon>Moraceae</taxon>
        <taxon>Ficeae</taxon>
        <taxon>Ficus</taxon>
    </lineage>
</organism>
<feature type="region of interest" description="Disordered" evidence="1">
    <location>
        <begin position="326"/>
        <end position="381"/>
    </location>
</feature>